<evidence type="ECO:0000313" key="4">
    <source>
        <dbReference type="Proteomes" id="UP001500034"/>
    </source>
</evidence>
<reference evidence="4" key="1">
    <citation type="journal article" date="2019" name="Int. J. Syst. Evol. Microbiol.">
        <title>The Global Catalogue of Microorganisms (GCM) 10K type strain sequencing project: providing services to taxonomists for standard genome sequencing and annotation.</title>
        <authorList>
            <consortium name="The Broad Institute Genomics Platform"/>
            <consortium name="The Broad Institute Genome Sequencing Center for Infectious Disease"/>
            <person name="Wu L."/>
            <person name="Ma J."/>
        </authorList>
    </citation>
    <scope>NUCLEOTIDE SEQUENCE [LARGE SCALE GENOMIC DNA]</scope>
    <source>
        <strain evidence="4">JCM 17027</strain>
    </source>
</reference>
<keyword evidence="2" id="KW-1133">Transmembrane helix</keyword>
<feature type="region of interest" description="Disordered" evidence="1">
    <location>
        <begin position="1"/>
        <end position="35"/>
    </location>
</feature>
<keyword evidence="2" id="KW-0812">Transmembrane</keyword>
<evidence type="ECO:0008006" key="5">
    <source>
        <dbReference type="Google" id="ProtNLM"/>
    </source>
</evidence>
<organism evidence="3 4">
    <name type="scientific">Streptomyces marokkonensis</name>
    <dbReference type="NCBI Taxonomy" id="324855"/>
    <lineage>
        <taxon>Bacteria</taxon>
        <taxon>Bacillati</taxon>
        <taxon>Actinomycetota</taxon>
        <taxon>Actinomycetes</taxon>
        <taxon>Kitasatosporales</taxon>
        <taxon>Streptomycetaceae</taxon>
        <taxon>Streptomyces</taxon>
    </lineage>
</organism>
<evidence type="ECO:0000256" key="1">
    <source>
        <dbReference type="SAM" id="MobiDB-lite"/>
    </source>
</evidence>
<name>A0ABP7QC19_9ACTN</name>
<evidence type="ECO:0000256" key="2">
    <source>
        <dbReference type="SAM" id="Phobius"/>
    </source>
</evidence>
<dbReference type="EMBL" id="BAABCQ010000053">
    <property type="protein sequence ID" value="GAA3979799.1"/>
    <property type="molecule type" value="Genomic_DNA"/>
</dbReference>
<feature type="transmembrane region" description="Helical" evidence="2">
    <location>
        <begin position="73"/>
        <end position="92"/>
    </location>
</feature>
<gene>
    <name evidence="3" type="ORF">GCM10022384_31540</name>
</gene>
<protein>
    <recommendedName>
        <fullName evidence="5">Serine/threonine protein kinase</fullName>
    </recommendedName>
</protein>
<keyword evidence="2" id="KW-0472">Membrane</keyword>
<feature type="compositionally biased region" description="Basic and acidic residues" evidence="1">
    <location>
        <begin position="155"/>
        <end position="164"/>
    </location>
</feature>
<comment type="caution">
    <text evidence="3">The sequence shown here is derived from an EMBL/GenBank/DDBJ whole genome shotgun (WGS) entry which is preliminary data.</text>
</comment>
<accession>A0ABP7QC19</accession>
<proteinExistence type="predicted"/>
<feature type="region of interest" description="Disordered" evidence="1">
    <location>
        <begin position="92"/>
        <end position="173"/>
    </location>
</feature>
<dbReference type="Proteomes" id="UP001500034">
    <property type="component" value="Unassembled WGS sequence"/>
</dbReference>
<evidence type="ECO:0000313" key="3">
    <source>
        <dbReference type="EMBL" id="GAA3979799.1"/>
    </source>
</evidence>
<keyword evidence="4" id="KW-1185">Reference proteome</keyword>
<sequence length="297" mass="30324">MTAPRTPGGKPDASSTPGACEPDRLGSLHGADSAPDVRHALARAAGRKVPGPAPVQAILEGARARRSRRTTGTAAAGVLVAAATVTVVLPLLTGPPQDDGPRPAASSPSISPIPDALETGERSRVVRSGSTDGKEWSVTLTFYPDVPDDFPSTDVGDKADRDTEGGSGFGGGSRPADLSLLCQRVFIGGVQVDHQAGRWAGCSVVDGEADSVQAAGLRSLSEKGASGTRIFVGNPASGTATARLTLDGGTVRTAEVVTLPGTSYRAFALPIADGETIASVDTFDGQGNRLTHETYWD</sequence>
<feature type="compositionally biased region" description="Low complexity" evidence="1">
    <location>
        <begin position="103"/>
        <end position="114"/>
    </location>
</feature>